<dbReference type="Pfam" id="PF02887">
    <property type="entry name" value="PK_C"/>
    <property type="match status" value="1"/>
</dbReference>
<evidence type="ECO:0000256" key="13">
    <source>
        <dbReference type="RuleBase" id="RU000504"/>
    </source>
</evidence>
<dbReference type="SUPFAM" id="SSF52935">
    <property type="entry name" value="PK C-terminal domain-like"/>
    <property type="match status" value="1"/>
</dbReference>
<evidence type="ECO:0000256" key="11">
    <source>
        <dbReference type="ARBA" id="ARBA00023317"/>
    </source>
</evidence>
<evidence type="ECO:0000259" key="15">
    <source>
        <dbReference type="Pfam" id="PF00224"/>
    </source>
</evidence>
<feature type="domain" description="Pyruvate kinase barrel" evidence="15">
    <location>
        <begin position="126"/>
        <end position="450"/>
    </location>
</feature>
<evidence type="ECO:0000256" key="3">
    <source>
        <dbReference type="ARBA" id="ARBA00012142"/>
    </source>
</evidence>
<dbReference type="GO" id="GO:0016301">
    <property type="term" value="F:kinase activity"/>
    <property type="evidence" value="ECO:0007669"/>
    <property type="project" value="UniProtKB-KW"/>
</dbReference>
<dbReference type="GO" id="GO:0004743">
    <property type="term" value="F:pyruvate kinase activity"/>
    <property type="evidence" value="ECO:0007669"/>
    <property type="project" value="UniProtKB-UniRule"/>
</dbReference>
<dbReference type="NCBIfam" id="NF004978">
    <property type="entry name" value="PRK06354.1"/>
    <property type="match status" value="1"/>
</dbReference>
<evidence type="ECO:0000256" key="7">
    <source>
        <dbReference type="ARBA" id="ARBA00022777"/>
    </source>
</evidence>
<evidence type="ECO:0000256" key="12">
    <source>
        <dbReference type="NCBIfam" id="TIGR01064"/>
    </source>
</evidence>
<dbReference type="InterPro" id="IPR015795">
    <property type="entry name" value="Pyrv_Knase_C"/>
</dbReference>
<dbReference type="InterPro" id="IPR036918">
    <property type="entry name" value="Pyrv_Knase_C_sf"/>
</dbReference>
<dbReference type="Gene3D" id="2.40.33.10">
    <property type="entry name" value="PK beta-barrel domain-like"/>
    <property type="match status" value="1"/>
</dbReference>
<evidence type="ECO:0000313" key="18">
    <source>
        <dbReference type="Proteomes" id="UP000054770"/>
    </source>
</evidence>
<protein>
    <recommendedName>
        <fullName evidence="3 12">Pyruvate kinase</fullName>
        <ecNumber evidence="3 12">2.7.1.40</ecNumber>
    </recommendedName>
</protein>
<dbReference type="InterPro" id="IPR040442">
    <property type="entry name" value="Pyrv_kinase-like_dom_sf"/>
</dbReference>
<dbReference type="InterPro" id="IPR015813">
    <property type="entry name" value="Pyrv/PenolPyrv_kinase-like_dom"/>
</dbReference>
<feature type="region of interest" description="Disordered" evidence="14">
    <location>
        <begin position="87"/>
        <end position="122"/>
    </location>
</feature>
<dbReference type="AlphaFoldDB" id="A0A158FNY8"/>
<evidence type="ECO:0000256" key="4">
    <source>
        <dbReference type="ARBA" id="ARBA00022679"/>
    </source>
</evidence>
<evidence type="ECO:0000256" key="5">
    <source>
        <dbReference type="ARBA" id="ARBA00022723"/>
    </source>
</evidence>
<dbReference type="InterPro" id="IPR001697">
    <property type="entry name" value="Pyr_Knase"/>
</dbReference>
<dbReference type="GO" id="GO:0005524">
    <property type="term" value="F:ATP binding"/>
    <property type="evidence" value="ECO:0007669"/>
    <property type="project" value="UniProtKB-KW"/>
</dbReference>
<accession>A0A158FNY8</accession>
<keyword evidence="18" id="KW-1185">Reference proteome</keyword>
<gene>
    <name evidence="17" type="ORF">AWB68_00785</name>
</gene>
<dbReference type="Gene3D" id="3.40.1380.20">
    <property type="entry name" value="Pyruvate kinase, C-terminal domain"/>
    <property type="match status" value="1"/>
</dbReference>
<dbReference type="UniPathway" id="UPA00109">
    <property type="reaction ID" value="UER00188"/>
</dbReference>
<dbReference type="InterPro" id="IPR011037">
    <property type="entry name" value="Pyrv_Knase-like_insert_dom_sf"/>
</dbReference>
<dbReference type="InterPro" id="IPR015793">
    <property type="entry name" value="Pyrv_Knase_brl"/>
</dbReference>
<keyword evidence="10 13" id="KW-0324">Glycolysis</keyword>
<name>A0A158FNY8_9BURK</name>
<comment type="catalytic activity">
    <reaction evidence="13">
        <text>pyruvate + ATP = phosphoenolpyruvate + ADP + H(+)</text>
        <dbReference type="Rhea" id="RHEA:18157"/>
        <dbReference type="ChEBI" id="CHEBI:15361"/>
        <dbReference type="ChEBI" id="CHEBI:15378"/>
        <dbReference type="ChEBI" id="CHEBI:30616"/>
        <dbReference type="ChEBI" id="CHEBI:58702"/>
        <dbReference type="ChEBI" id="CHEBI:456216"/>
        <dbReference type="EC" id="2.7.1.40"/>
    </reaction>
</comment>
<dbReference type="PANTHER" id="PTHR11817">
    <property type="entry name" value="PYRUVATE KINASE"/>
    <property type="match status" value="1"/>
</dbReference>
<comment type="similarity">
    <text evidence="2 13">Belongs to the pyruvate kinase family.</text>
</comment>
<feature type="domain" description="Pyruvate kinase C-terminal" evidence="16">
    <location>
        <begin position="483"/>
        <end position="597"/>
    </location>
</feature>
<dbReference type="EC" id="2.7.1.40" evidence="3 12"/>
<evidence type="ECO:0000256" key="2">
    <source>
        <dbReference type="ARBA" id="ARBA00008663"/>
    </source>
</evidence>
<keyword evidence="6" id="KW-0547">Nucleotide-binding</keyword>
<sequence>MSLTARTRPEKKGAPEAGRAQDAAVDTDAVLLAAQGEGADPAPSQAREAEASEPAADPASAPALSNESVVLIGGTNADVLKQDIQKATPGRPGAYQRTESNTSLAAQHARSAASGDSTKTRNDMHRATKIVATIGPASSSPEILLQMMQAGLDVVRFNFSHGTADDHRQRAEWVREAARKVGREVALMADLQGPKIRVGKFENNKTMLVAGNPFILDANCELGNNERCGLDYKDLPRDLRPGDILLLNDGLIVLDVTRVIGEEIHTTVKVGGELSNNKGINRQGGGLTAPALTEKDMEDIKTAMSLGADFVAVSFPKNATDMEMARQLANIAGAPYGIKPKMIAKIERAEAIPALQGILDASDGIMVARGDLAVEVGNAAVPALQKRMIRMARESNKLVITATQMMESMIHAPVPTRAEVSDVANAVLDGTDAVMLSAETAAGKYPVTTIETMAAICVEAEKSEESQLDKDFLDRTFTRIDQSIAMGALFTAYHLGAKAIVALTESGATALWMSRHWTHVPIFALTPRVGSERTMALYRNVTSLHLGTNTNTDRDTALHQALEVVVSKGYAARGDMVVLTVGEPMGQAGGTNTLKIVRVGEDF</sequence>
<proteinExistence type="inferred from homology"/>
<feature type="compositionally biased region" description="Low complexity" evidence="14">
    <location>
        <begin position="20"/>
        <end position="63"/>
    </location>
</feature>
<dbReference type="SUPFAM" id="SSF51621">
    <property type="entry name" value="Phosphoenolpyruvate/pyruvate domain"/>
    <property type="match status" value="1"/>
</dbReference>
<evidence type="ECO:0000256" key="10">
    <source>
        <dbReference type="ARBA" id="ARBA00023152"/>
    </source>
</evidence>
<dbReference type="NCBIfam" id="NF004491">
    <property type="entry name" value="PRK05826.1"/>
    <property type="match status" value="1"/>
</dbReference>
<dbReference type="Proteomes" id="UP000054770">
    <property type="component" value="Unassembled WGS sequence"/>
</dbReference>
<dbReference type="Pfam" id="PF00224">
    <property type="entry name" value="PK"/>
    <property type="match status" value="1"/>
</dbReference>
<evidence type="ECO:0000256" key="9">
    <source>
        <dbReference type="ARBA" id="ARBA00022842"/>
    </source>
</evidence>
<reference evidence="17" key="1">
    <citation type="submission" date="2016-01" db="EMBL/GenBank/DDBJ databases">
        <authorList>
            <person name="Peeters C."/>
        </authorList>
    </citation>
    <scope>NUCLEOTIDE SEQUENCE [LARGE SCALE GENOMIC DNA]</scope>
    <source>
        <strain evidence="17">LMG 22940</strain>
    </source>
</reference>
<dbReference type="Gene3D" id="3.20.20.60">
    <property type="entry name" value="Phosphoenolpyruvate-binding domains"/>
    <property type="match status" value="1"/>
</dbReference>
<dbReference type="NCBIfam" id="TIGR01064">
    <property type="entry name" value="pyruv_kin"/>
    <property type="match status" value="1"/>
</dbReference>
<keyword evidence="5" id="KW-0479">Metal-binding</keyword>
<evidence type="ECO:0000256" key="6">
    <source>
        <dbReference type="ARBA" id="ARBA00022741"/>
    </source>
</evidence>
<evidence type="ECO:0000256" key="1">
    <source>
        <dbReference type="ARBA" id="ARBA00004997"/>
    </source>
</evidence>
<dbReference type="PRINTS" id="PR01050">
    <property type="entry name" value="PYRUVTKNASE"/>
</dbReference>
<evidence type="ECO:0000256" key="14">
    <source>
        <dbReference type="SAM" id="MobiDB-lite"/>
    </source>
</evidence>
<dbReference type="GO" id="GO:0030955">
    <property type="term" value="F:potassium ion binding"/>
    <property type="evidence" value="ECO:0007669"/>
    <property type="project" value="UniProtKB-UniRule"/>
</dbReference>
<dbReference type="SUPFAM" id="SSF50800">
    <property type="entry name" value="PK beta-barrel domain-like"/>
    <property type="match status" value="1"/>
</dbReference>
<dbReference type="EMBL" id="FCON02000005">
    <property type="protein sequence ID" value="SAL20840.1"/>
    <property type="molecule type" value="Genomic_DNA"/>
</dbReference>
<keyword evidence="11 17" id="KW-0670">Pyruvate</keyword>
<comment type="caution">
    <text evidence="17">The sequence shown here is derived from an EMBL/GenBank/DDBJ whole genome shotgun (WGS) entry which is preliminary data.</text>
</comment>
<organism evidence="17 18">
    <name type="scientific">Caballeronia choica</name>
    <dbReference type="NCBI Taxonomy" id="326476"/>
    <lineage>
        <taxon>Bacteria</taxon>
        <taxon>Pseudomonadati</taxon>
        <taxon>Pseudomonadota</taxon>
        <taxon>Betaproteobacteria</taxon>
        <taxon>Burkholderiales</taxon>
        <taxon>Burkholderiaceae</taxon>
        <taxon>Caballeronia</taxon>
    </lineage>
</organism>
<keyword evidence="9 13" id="KW-0460">Magnesium</keyword>
<keyword evidence="7 13" id="KW-0418">Kinase</keyword>
<evidence type="ECO:0000256" key="8">
    <source>
        <dbReference type="ARBA" id="ARBA00022840"/>
    </source>
</evidence>
<keyword evidence="8" id="KW-0067">ATP-binding</keyword>
<dbReference type="GO" id="GO:0000287">
    <property type="term" value="F:magnesium ion binding"/>
    <property type="evidence" value="ECO:0007669"/>
    <property type="project" value="UniProtKB-UniRule"/>
</dbReference>
<evidence type="ECO:0000259" key="16">
    <source>
        <dbReference type="Pfam" id="PF02887"/>
    </source>
</evidence>
<dbReference type="FunFam" id="2.40.33.10:FF:000001">
    <property type="entry name" value="Pyruvate kinase"/>
    <property type="match status" value="1"/>
</dbReference>
<comment type="pathway">
    <text evidence="1 13">Carbohydrate degradation; glycolysis; pyruvate from D-glyceraldehyde 3-phosphate: step 5/5.</text>
</comment>
<dbReference type="InterPro" id="IPR015806">
    <property type="entry name" value="Pyrv_Knase_insert_dom_sf"/>
</dbReference>
<feature type="region of interest" description="Disordered" evidence="14">
    <location>
        <begin position="1"/>
        <end position="63"/>
    </location>
</feature>
<keyword evidence="4 13" id="KW-0808">Transferase</keyword>
<evidence type="ECO:0000313" key="17">
    <source>
        <dbReference type="EMBL" id="SAL20840.1"/>
    </source>
</evidence>